<dbReference type="EMBL" id="BAABHC010000007">
    <property type="protein sequence ID" value="GAA4430770.1"/>
    <property type="molecule type" value="Genomic_DNA"/>
</dbReference>
<dbReference type="Gene3D" id="1.10.579.10">
    <property type="entry name" value="DNA Cyclobutane Dipyrimidine Photolyase, subunit A, domain 3"/>
    <property type="match status" value="1"/>
</dbReference>
<dbReference type="InterPro" id="IPR005101">
    <property type="entry name" value="Cryptochr/Photolyase_FAD-bd"/>
</dbReference>
<dbReference type="Gene3D" id="1.25.40.80">
    <property type="match status" value="1"/>
</dbReference>
<dbReference type="SUPFAM" id="SSF48173">
    <property type="entry name" value="Cryptochrome/photolyase FAD-binding domain"/>
    <property type="match status" value="1"/>
</dbReference>
<dbReference type="InterPro" id="IPR018394">
    <property type="entry name" value="DNA_photolyase_1_CS_C"/>
</dbReference>
<name>A0ABP8LKG0_9BACT</name>
<evidence type="ECO:0000256" key="3">
    <source>
        <dbReference type="ARBA" id="ARBA00022630"/>
    </source>
</evidence>
<dbReference type="PROSITE" id="PS00691">
    <property type="entry name" value="DNA_PHOTOLYASES_1_2"/>
    <property type="match status" value="1"/>
</dbReference>
<comment type="similarity">
    <text evidence="6">Belongs to the DNA photolyase family.</text>
</comment>
<evidence type="ECO:0000313" key="9">
    <source>
        <dbReference type="Proteomes" id="UP001500552"/>
    </source>
</evidence>
<evidence type="ECO:0000256" key="2">
    <source>
        <dbReference type="ARBA" id="ARBA00001974"/>
    </source>
</evidence>
<dbReference type="RefSeq" id="WP_345158399.1">
    <property type="nucleotide sequence ID" value="NZ_BAABHC010000007.1"/>
</dbReference>
<feature type="domain" description="Photolyase/cryptochrome alpha/beta" evidence="7">
    <location>
        <begin position="1"/>
        <end position="130"/>
    </location>
</feature>
<dbReference type="SUPFAM" id="SSF52425">
    <property type="entry name" value="Cryptochrome/photolyase, N-terminal domain"/>
    <property type="match status" value="1"/>
</dbReference>
<comment type="cofactor">
    <cofactor evidence="2">
        <name>FAD</name>
        <dbReference type="ChEBI" id="CHEBI:57692"/>
    </cofactor>
</comment>
<dbReference type="Proteomes" id="UP001500552">
    <property type="component" value="Unassembled WGS sequence"/>
</dbReference>
<organism evidence="8 9">
    <name type="scientific">Pontibacter saemangeumensis</name>
    <dbReference type="NCBI Taxonomy" id="1084525"/>
    <lineage>
        <taxon>Bacteria</taxon>
        <taxon>Pseudomonadati</taxon>
        <taxon>Bacteroidota</taxon>
        <taxon>Cytophagia</taxon>
        <taxon>Cytophagales</taxon>
        <taxon>Hymenobacteraceae</taxon>
        <taxon>Pontibacter</taxon>
    </lineage>
</organism>
<dbReference type="Pfam" id="PF03441">
    <property type="entry name" value="FAD_binding_7"/>
    <property type="match status" value="1"/>
</dbReference>
<comment type="cofactor">
    <cofactor evidence="1">
        <name>(6R)-5,10-methylene-5,6,7,8-tetrahydrofolate</name>
        <dbReference type="ChEBI" id="CHEBI:15636"/>
    </cofactor>
</comment>
<evidence type="ECO:0000256" key="6">
    <source>
        <dbReference type="RuleBase" id="RU004182"/>
    </source>
</evidence>
<gene>
    <name evidence="8" type="ORF">GCM10023188_17730</name>
</gene>
<dbReference type="InterPro" id="IPR014729">
    <property type="entry name" value="Rossmann-like_a/b/a_fold"/>
</dbReference>
<keyword evidence="3 6" id="KW-0285">Flavoprotein</keyword>
<dbReference type="InterPro" id="IPR006050">
    <property type="entry name" value="DNA_photolyase_N"/>
</dbReference>
<dbReference type="InterPro" id="IPR036134">
    <property type="entry name" value="Crypto/Photolyase_FAD-like_sf"/>
</dbReference>
<dbReference type="PROSITE" id="PS51645">
    <property type="entry name" value="PHR_CRY_ALPHA_BETA"/>
    <property type="match status" value="1"/>
</dbReference>
<accession>A0ABP8LKG0</accession>
<keyword evidence="4 6" id="KW-0274">FAD</keyword>
<dbReference type="InterPro" id="IPR002081">
    <property type="entry name" value="Cryptochrome/DNA_photolyase_1"/>
</dbReference>
<keyword evidence="5 6" id="KW-0157">Chromophore</keyword>
<dbReference type="InterPro" id="IPR036155">
    <property type="entry name" value="Crypto/Photolyase_N_sf"/>
</dbReference>
<dbReference type="PANTHER" id="PTHR11455">
    <property type="entry name" value="CRYPTOCHROME"/>
    <property type="match status" value="1"/>
</dbReference>
<evidence type="ECO:0000313" key="8">
    <source>
        <dbReference type="EMBL" id="GAA4430770.1"/>
    </source>
</evidence>
<sequence length="433" mass="50735">MVLFWFRRDLRLHDNAGLFHALKSGKPVLPLFIFDSDILEKLSDQNDARVTFIHNTITELHCQLKVYSSTLLIKYGKPLEVMQELLETYDVEEVYTNRDYEPYARQRDEQVQKMLQENGVIYKSYKDQVVFEESEILSKSSSPYKVYTPYKNAWKKAFEASMARAYPVEQHLHQLMRHHEGPIPSLQEMGFEPATIQTPLPRLSADVLQRYEENRNLPALDATSRLSPHLRFGTISVRQAVQLAVQHNDTWLQELIWREFFMQLLYHFPHSAQESFASKFRHIAWLNNEEEFQKWCDGKTGFPLVDAGMRELNSTGFMHNRVRMVVASFLVKDLLIDWRWGEAYFADKLLDYEQASNVGNWQWAAGTGADAQPYFRVFNPDSQVKKFDKDYHYIRRWLPEFNTANYPPPMVNHASARDRAIAAYKKSITAFGI</sequence>
<dbReference type="Pfam" id="PF00875">
    <property type="entry name" value="DNA_photolyase"/>
    <property type="match status" value="1"/>
</dbReference>
<evidence type="ECO:0000256" key="1">
    <source>
        <dbReference type="ARBA" id="ARBA00001932"/>
    </source>
</evidence>
<dbReference type="PANTHER" id="PTHR11455:SF9">
    <property type="entry name" value="CRYPTOCHROME CIRCADIAN CLOCK 5 ISOFORM X1"/>
    <property type="match status" value="1"/>
</dbReference>
<proteinExistence type="inferred from homology"/>
<dbReference type="PRINTS" id="PR00147">
    <property type="entry name" value="DNAPHOTLYASE"/>
</dbReference>
<evidence type="ECO:0000256" key="4">
    <source>
        <dbReference type="ARBA" id="ARBA00022827"/>
    </source>
</evidence>
<comment type="caution">
    <text evidence="8">The sequence shown here is derived from an EMBL/GenBank/DDBJ whole genome shotgun (WGS) entry which is preliminary data.</text>
</comment>
<dbReference type="PROSITE" id="PS00394">
    <property type="entry name" value="DNA_PHOTOLYASES_1_1"/>
    <property type="match status" value="1"/>
</dbReference>
<evidence type="ECO:0000259" key="7">
    <source>
        <dbReference type="PROSITE" id="PS51645"/>
    </source>
</evidence>
<reference evidence="9" key="1">
    <citation type="journal article" date="2019" name="Int. J. Syst. Evol. Microbiol.">
        <title>The Global Catalogue of Microorganisms (GCM) 10K type strain sequencing project: providing services to taxonomists for standard genome sequencing and annotation.</title>
        <authorList>
            <consortium name="The Broad Institute Genomics Platform"/>
            <consortium name="The Broad Institute Genome Sequencing Center for Infectious Disease"/>
            <person name="Wu L."/>
            <person name="Ma J."/>
        </authorList>
    </citation>
    <scope>NUCLEOTIDE SEQUENCE [LARGE SCALE GENOMIC DNA]</scope>
    <source>
        <strain evidence="9">JCM 17926</strain>
    </source>
</reference>
<evidence type="ECO:0000256" key="5">
    <source>
        <dbReference type="ARBA" id="ARBA00022991"/>
    </source>
</evidence>
<protein>
    <submittedName>
        <fullName evidence="8">Deoxyribodipyrimidine photo-lyase</fullName>
    </submittedName>
</protein>
<keyword evidence="9" id="KW-1185">Reference proteome</keyword>
<dbReference type="Gene3D" id="3.40.50.620">
    <property type="entry name" value="HUPs"/>
    <property type="match status" value="1"/>
</dbReference>